<dbReference type="AlphaFoldDB" id="A0A657LU86"/>
<keyword evidence="1" id="KW-0472">Membrane</keyword>
<protein>
    <submittedName>
        <fullName evidence="2">Uncharacterized protein</fullName>
    </submittedName>
</protein>
<dbReference type="EMBL" id="LSRP01000082">
    <property type="protein sequence ID" value="OJF97597.1"/>
    <property type="molecule type" value="Genomic_DNA"/>
</dbReference>
<accession>A0A657LU86</accession>
<feature type="transmembrane region" description="Helical" evidence="1">
    <location>
        <begin position="6"/>
        <end position="25"/>
    </location>
</feature>
<dbReference type="RefSeq" id="WP_071832970.1">
    <property type="nucleotide sequence ID" value="NZ_LSRP01000082.1"/>
</dbReference>
<keyword evidence="1" id="KW-0812">Transmembrane</keyword>
<keyword evidence="1" id="KW-1133">Transmembrane helix</keyword>
<evidence type="ECO:0000313" key="3">
    <source>
        <dbReference type="Proteomes" id="UP000182661"/>
    </source>
</evidence>
<dbReference type="Proteomes" id="UP000182661">
    <property type="component" value="Unassembled WGS sequence"/>
</dbReference>
<evidence type="ECO:0000313" key="2">
    <source>
        <dbReference type="EMBL" id="OJF97597.1"/>
    </source>
</evidence>
<evidence type="ECO:0000256" key="1">
    <source>
        <dbReference type="SAM" id="Phobius"/>
    </source>
</evidence>
<name>A0A657LU86_9HYPH</name>
<reference evidence="2 3" key="1">
    <citation type="submission" date="2016-02" db="EMBL/GenBank/DDBJ databases">
        <title>Genome sequencing of a beta-galactosidase producing bacteria Rhizobium sp. 59.</title>
        <authorList>
            <person name="Wang D."/>
            <person name="Kot W."/>
            <person name="Qin Y."/>
            <person name="Hansen L."/>
            <person name="Naqvi K."/>
            <person name="Rensing C."/>
        </authorList>
    </citation>
    <scope>NUCLEOTIDE SEQUENCE [LARGE SCALE GENOMIC DNA]</scope>
    <source>
        <strain evidence="2 3">59</strain>
    </source>
</reference>
<comment type="caution">
    <text evidence="2">The sequence shown here is derived from an EMBL/GenBank/DDBJ whole genome shotgun (WGS) entry which is preliminary data.</text>
</comment>
<keyword evidence="3" id="KW-1185">Reference proteome</keyword>
<sequence length="64" mass="7227">MSNFFWLMAAIPCAALIGLAVHGFVRSYSLHKQREPVIDYDAMQMELDEEFAPLPIEQASRLSA</sequence>
<gene>
    <name evidence="2" type="ORF">AX760_16685</name>
</gene>
<organism evidence="2 3">
    <name type="scientific">Pararhizobium antarcticum</name>
    <dbReference type="NCBI Taxonomy" id="1798805"/>
    <lineage>
        <taxon>Bacteria</taxon>
        <taxon>Pseudomonadati</taxon>
        <taxon>Pseudomonadota</taxon>
        <taxon>Alphaproteobacteria</taxon>
        <taxon>Hyphomicrobiales</taxon>
        <taxon>Rhizobiaceae</taxon>
        <taxon>Rhizobium/Agrobacterium group</taxon>
        <taxon>Pararhizobium</taxon>
    </lineage>
</organism>
<proteinExistence type="predicted"/>